<evidence type="ECO:0000256" key="1">
    <source>
        <dbReference type="ARBA" id="ARBA00006432"/>
    </source>
</evidence>
<dbReference type="Proteomes" id="UP000054771">
    <property type="component" value="Unassembled WGS sequence"/>
</dbReference>
<name>A0A0U5CIW8_ASPCI</name>
<dbReference type="InterPro" id="IPR042099">
    <property type="entry name" value="ANL_N_sf"/>
</dbReference>
<dbReference type="PANTHER" id="PTHR24096:SF265">
    <property type="entry name" value="ENZYME, PUTATIVE (AFU_ORTHOLOGUE AFUA_5G14270)-RELATED"/>
    <property type="match status" value="1"/>
</dbReference>
<dbReference type="Pfam" id="PF00501">
    <property type="entry name" value="AMP-binding"/>
    <property type="match status" value="1"/>
</dbReference>
<dbReference type="Pfam" id="PF13193">
    <property type="entry name" value="AMP-binding_C"/>
    <property type="match status" value="1"/>
</dbReference>
<dbReference type="EMBL" id="CDMC01000021">
    <property type="protein sequence ID" value="CEL10842.1"/>
    <property type="molecule type" value="Genomic_DNA"/>
</dbReference>
<evidence type="ECO:0000259" key="3">
    <source>
        <dbReference type="Pfam" id="PF13193"/>
    </source>
</evidence>
<gene>
    <name evidence="4" type="ORF">ASPCAL13951</name>
</gene>
<comment type="similarity">
    <text evidence="1">Belongs to the ATP-dependent AMP-binding enzyme family.</text>
</comment>
<evidence type="ECO:0000259" key="2">
    <source>
        <dbReference type="Pfam" id="PF00501"/>
    </source>
</evidence>
<keyword evidence="5" id="KW-1185">Reference proteome</keyword>
<dbReference type="Gene3D" id="3.40.50.12780">
    <property type="entry name" value="N-terminal domain of ligase-like"/>
    <property type="match status" value="1"/>
</dbReference>
<dbReference type="InterPro" id="IPR045851">
    <property type="entry name" value="AMP-bd_C_sf"/>
</dbReference>
<dbReference type="GO" id="GO:0016405">
    <property type="term" value="F:CoA-ligase activity"/>
    <property type="evidence" value="ECO:0007669"/>
    <property type="project" value="TreeGrafter"/>
</dbReference>
<dbReference type="InterPro" id="IPR025110">
    <property type="entry name" value="AMP-bd_C"/>
</dbReference>
<evidence type="ECO:0000313" key="5">
    <source>
        <dbReference type="Proteomes" id="UP000054771"/>
    </source>
</evidence>
<organism evidence="4 5">
    <name type="scientific">Aspergillus calidoustus</name>
    <dbReference type="NCBI Taxonomy" id="454130"/>
    <lineage>
        <taxon>Eukaryota</taxon>
        <taxon>Fungi</taxon>
        <taxon>Dikarya</taxon>
        <taxon>Ascomycota</taxon>
        <taxon>Pezizomycotina</taxon>
        <taxon>Eurotiomycetes</taxon>
        <taxon>Eurotiomycetidae</taxon>
        <taxon>Eurotiales</taxon>
        <taxon>Aspergillaceae</taxon>
        <taxon>Aspergillus</taxon>
        <taxon>Aspergillus subgen. Nidulantes</taxon>
    </lineage>
</organism>
<evidence type="ECO:0000313" key="4">
    <source>
        <dbReference type="EMBL" id="CEL10842.1"/>
    </source>
</evidence>
<proteinExistence type="inferred from homology"/>
<dbReference type="CDD" id="cd05911">
    <property type="entry name" value="Firefly_Luc_like"/>
    <property type="match status" value="1"/>
</dbReference>
<dbReference type="AlphaFoldDB" id="A0A0U5CIW8"/>
<protein>
    <recommendedName>
        <fullName evidence="6">AMP-binding enzyme</fullName>
    </recommendedName>
</protein>
<reference evidence="5" key="1">
    <citation type="journal article" date="2016" name="Genome Announc.">
        <title>Draft genome sequences of fungus Aspergillus calidoustus.</title>
        <authorList>
            <person name="Horn F."/>
            <person name="Linde J."/>
            <person name="Mattern D.J."/>
            <person name="Walther G."/>
            <person name="Guthke R."/>
            <person name="Scherlach K."/>
            <person name="Martin K."/>
            <person name="Brakhage A.A."/>
            <person name="Petzke L."/>
            <person name="Valiante V."/>
        </authorList>
    </citation>
    <scope>NUCLEOTIDE SEQUENCE [LARGE SCALE GENOMIC DNA]</scope>
    <source>
        <strain evidence="5">SF006504</strain>
    </source>
</reference>
<sequence>MPTDMIFEPERRVPIPATDILTYLFANPKYDVDKPVYIDVANPSRSISQNQARTIIRQLIAGLRAWGVKEGDCVAIHSFNDIYYSMLVLAIVGCGGVYTGTNPAYTPHELAHHFRAAETRFVISEPEILDPILIAAKEVSIPESRIRIFNTQKDQTIPPGRVPWTELFNHGEADWISFDDLERAKRTPAARLFSSGTTGLPKAVTNTHHNLVAQQEVVFEVNPRGYEASRVIAIPLFHAAAAPSTHFGILKAGHTIYMMRRFDLPVFLRTFEKYGITDLTLVPPIAIAILMSELTHSRPFLKSVRTASCGAAPLDKDVQARIQKLLGPGAPFTQVWGMTETSCIATMFPYPEDDDTGSVGRLVPNVEAKLINDAGENISAYNVRGELCVRGPTITPGYYKNPSANASSFDSDGWFHTGDIAYCDGETKKWYIVDRKKELIKVRGFQVAPPELEGVLLSHPGIADAAVIGVRDVSVGGGDGELPRAYVVRKPGQAGQGLDEEEVKGYLAGRLAKYKALTGGVRFVQAIPKNASGKILKRVLREEAEREIKAGVGKGKL</sequence>
<dbReference type="Gene3D" id="3.30.300.30">
    <property type="match status" value="1"/>
</dbReference>
<accession>A0A0U5CIW8</accession>
<dbReference type="InterPro" id="IPR000873">
    <property type="entry name" value="AMP-dep_synth/lig_dom"/>
</dbReference>
<dbReference type="PANTHER" id="PTHR24096">
    <property type="entry name" value="LONG-CHAIN-FATTY-ACID--COA LIGASE"/>
    <property type="match status" value="1"/>
</dbReference>
<dbReference type="GO" id="GO:0019748">
    <property type="term" value="P:secondary metabolic process"/>
    <property type="evidence" value="ECO:0007669"/>
    <property type="project" value="TreeGrafter"/>
</dbReference>
<dbReference type="STRING" id="454130.A0A0U5CIW8"/>
<dbReference type="OMA" id="YMMRRFD"/>
<dbReference type="SUPFAM" id="SSF56801">
    <property type="entry name" value="Acetyl-CoA synthetase-like"/>
    <property type="match status" value="1"/>
</dbReference>
<feature type="domain" description="AMP-dependent synthetase/ligase" evidence="2">
    <location>
        <begin position="31"/>
        <end position="399"/>
    </location>
</feature>
<feature type="domain" description="AMP-binding enzyme C-terminal" evidence="3">
    <location>
        <begin position="451"/>
        <end position="534"/>
    </location>
</feature>
<dbReference type="OrthoDB" id="6509636at2759"/>
<evidence type="ECO:0008006" key="6">
    <source>
        <dbReference type="Google" id="ProtNLM"/>
    </source>
</evidence>
<dbReference type="FunFam" id="3.30.300.30:FF:000007">
    <property type="entry name" value="4-coumarate--CoA ligase 2"/>
    <property type="match status" value="1"/>
</dbReference>